<reference evidence="4" key="1">
    <citation type="submission" date="2019-01" db="EMBL/GenBank/DDBJ databases">
        <title>Gri0909 isolated from a small marine red alga.</title>
        <authorList>
            <person name="Kim J."/>
            <person name="Jeong S.E."/>
            <person name="Jeon C.O."/>
        </authorList>
    </citation>
    <scope>NUCLEOTIDE SEQUENCE [LARGE SCALE GENOMIC DNA]</scope>
    <source>
        <strain evidence="4">Gri0909</strain>
    </source>
</reference>
<feature type="compositionally biased region" description="Basic residues" evidence="2">
    <location>
        <begin position="88"/>
        <end position="99"/>
    </location>
</feature>
<evidence type="ECO:0000313" key="3">
    <source>
        <dbReference type="EMBL" id="RVU34936.1"/>
    </source>
</evidence>
<gene>
    <name evidence="3" type="ORF">EOI86_19070</name>
</gene>
<keyword evidence="4" id="KW-1185">Reference proteome</keyword>
<name>A0A3S2WQD6_9PROT</name>
<dbReference type="Proteomes" id="UP000287447">
    <property type="component" value="Unassembled WGS sequence"/>
</dbReference>
<keyword evidence="1" id="KW-0175">Coiled coil</keyword>
<dbReference type="OrthoDB" id="7392124at2"/>
<organism evidence="3 4">
    <name type="scientific">Hwanghaeella grinnelliae</name>
    <dbReference type="NCBI Taxonomy" id="2500179"/>
    <lineage>
        <taxon>Bacteria</taxon>
        <taxon>Pseudomonadati</taxon>
        <taxon>Pseudomonadota</taxon>
        <taxon>Alphaproteobacteria</taxon>
        <taxon>Rhodospirillales</taxon>
        <taxon>Rhodospirillaceae</taxon>
        <taxon>Hwanghaeella</taxon>
    </lineage>
</organism>
<feature type="region of interest" description="Disordered" evidence="2">
    <location>
        <begin position="79"/>
        <end position="110"/>
    </location>
</feature>
<feature type="coiled-coil region" evidence="1">
    <location>
        <begin position="52"/>
        <end position="79"/>
    </location>
</feature>
<comment type="caution">
    <text evidence="3">The sequence shown here is derived from an EMBL/GenBank/DDBJ whole genome shotgun (WGS) entry which is preliminary data.</text>
</comment>
<protein>
    <submittedName>
        <fullName evidence="3">Accessory factor UbiK family protein</fullName>
    </submittedName>
</protein>
<accession>A0A3S2WQD6</accession>
<dbReference type="AlphaFoldDB" id="A0A3S2WQD6"/>
<evidence type="ECO:0000256" key="1">
    <source>
        <dbReference type="SAM" id="Coils"/>
    </source>
</evidence>
<dbReference type="InterPro" id="IPR007475">
    <property type="entry name" value="UbiK"/>
</dbReference>
<evidence type="ECO:0000313" key="4">
    <source>
        <dbReference type="Proteomes" id="UP000287447"/>
    </source>
</evidence>
<dbReference type="RefSeq" id="WP_127767232.1">
    <property type="nucleotide sequence ID" value="NZ_SADE01000003.1"/>
</dbReference>
<sequence length="110" mass="11835">MQTTGRLFDDIARVASGAAGALSGVRDEVEALVKHRMERILADMDLVPRDEFEAVKEVAATARAEQEKLEKRVTALEAALAGETTPRKPAKKATARKSASKSAKESQQDG</sequence>
<proteinExistence type="predicted"/>
<evidence type="ECO:0000256" key="2">
    <source>
        <dbReference type="SAM" id="MobiDB-lite"/>
    </source>
</evidence>
<dbReference type="EMBL" id="SADE01000003">
    <property type="protein sequence ID" value="RVU34936.1"/>
    <property type="molecule type" value="Genomic_DNA"/>
</dbReference>
<dbReference type="Pfam" id="PF04380">
    <property type="entry name" value="BMFP"/>
    <property type="match status" value="1"/>
</dbReference>